<organism evidence="3 4">
    <name type="scientific">Aquirhabdus parva</name>
    <dbReference type="NCBI Taxonomy" id="2283318"/>
    <lineage>
        <taxon>Bacteria</taxon>
        <taxon>Pseudomonadati</taxon>
        <taxon>Pseudomonadota</taxon>
        <taxon>Gammaproteobacteria</taxon>
        <taxon>Moraxellales</taxon>
        <taxon>Moraxellaceae</taxon>
        <taxon>Aquirhabdus</taxon>
    </lineage>
</organism>
<protein>
    <submittedName>
        <fullName evidence="3">FAD-binding oxidoreductase</fullName>
    </submittedName>
</protein>
<dbReference type="InterPro" id="IPR006094">
    <property type="entry name" value="Oxid_FAD_bind_N"/>
</dbReference>
<keyword evidence="1" id="KW-0274">FAD</keyword>
<dbReference type="RefSeq" id="WP_114900382.1">
    <property type="nucleotide sequence ID" value="NZ_CP031222.1"/>
</dbReference>
<dbReference type="PANTHER" id="PTHR43762:SF1">
    <property type="entry name" value="D-ARABINONO-1,4-LACTONE OXIDASE"/>
    <property type="match status" value="1"/>
</dbReference>
<dbReference type="SUPFAM" id="SSF56176">
    <property type="entry name" value="FAD-binding/transporter-associated domain-like"/>
    <property type="match status" value="1"/>
</dbReference>
<evidence type="ECO:0000313" key="4">
    <source>
        <dbReference type="Proteomes" id="UP000253940"/>
    </source>
</evidence>
<proteinExistence type="predicted"/>
<feature type="domain" description="FAD-binding PCMH-type" evidence="2">
    <location>
        <begin position="10"/>
        <end position="182"/>
    </location>
</feature>
<name>A0A345PAG5_9GAMM</name>
<dbReference type="Proteomes" id="UP000253940">
    <property type="component" value="Chromosome"/>
</dbReference>
<dbReference type="InterPro" id="IPR010031">
    <property type="entry name" value="FAD_lactone_oxidase-like"/>
</dbReference>
<dbReference type="OrthoDB" id="143770at2"/>
<evidence type="ECO:0000256" key="1">
    <source>
        <dbReference type="ARBA" id="ARBA00022827"/>
    </source>
</evidence>
<keyword evidence="4" id="KW-1185">Reference proteome</keyword>
<evidence type="ECO:0000313" key="3">
    <source>
        <dbReference type="EMBL" id="AXI04274.1"/>
    </source>
</evidence>
<accession>A0A345PAG5</accession>
<sequence>MVELLSWGRYPRQPQHPHAVFWADEISHVLGKIVETNKTSLIYGMGRSYGDSCLAVSNQVVTTQGMDRILAADWETGVIFAQAGLSFAELIQITLPRGWFLPVTPGTKYVSLGGAVANDVHGKNHHVMGTFGRHILRLFLYRSDEGIVECSRHIRSDLFVATIGGLGLSGVIVAVEFQLRPIETSRINQTSIRFGGLTEFFQLTASHDHTHEYTVAWIDCLATGQNAGRGHYIMGNHAKADIAHTHTQLTLAPHKRMKIPFDPPFSLINTLSLRAFNTLYYHKQQQKQISRCVSYDPFFYPLDSLKHWNRIYGHAGFQQYQCVIPQRDGQTAIADIMQEIAKSGSGSFLAVLKQCGDIISPGLLSFPMHGVSLALDFPQHDQKNTQLFNRLDRLVHEVGGRLYPAKDAHMSAEHFQQAYPQWQQIEAMRDPRLFSKFWQRVTQ</sequence>
<dbReference type="GO" id="GO:0071949">
    <property type="term" value="F:FAD binding"/>
    <property type="evidence" value="ECO:0007669"/>
    <property type="project" value="InterPro"/>
</dbReference>
<dbReference type="PANTHER" id="PTHR43762">
    <property type="entry name" value="L-GULONOLACTONE OXIDASE"/>
    <property type="match status" value="1"/>
</dbReference>
<dbReference type="Pfam" id="PF01565">
    <property type="entry name" value="FAD_binding_4"/>
    <property type="match status" value="1"/>
</dbReference>
<dbReference type="Gene3D" id="3.30.465.10">
    <property type="match status" value="1"/>
</dbReference>
<dbReference type="InterPro" id="IPR036318">
    <property type="entry name" value="FAD-bd_PCMH-like_sf"/>
</dbReference>
<dbReference type="GO" id="GO:0016899">
    <property type="term" value="F:oxidoreductase activity, acting on the CH-OH group of donors, oxygen as acceptor"/>
    <property type="evidence" value="ECO:0007669"/>
    <property type="project" value="InterPro"/>
</dbReference>
<dbReference type="InterPro" id="IPR016169">
    <property type="entry name" value="FAD-bd_PCMH_sub2"/>
</dbReference>
<reference evidence="3 4" key="1">
    <citation type="submission" date="2018-07" db="EMBL/GenBank/DDBJ databases">
        <title>Genome sequencing of Moraxellaceae gen. HYN0046.</title>
        <authorList>
            <person name="Kim M."/>
            <person name="Yi H."/>
        </authorList>
    </citation>
    <scope>NUCLEOTIDE SEQUENCE [LARGE SCALE GENOMIC DNA]</scope>
    <source>
        <strain evidence="3 4">HYN0046</strain>
    </source>
</reference>
<dbReference type="KEGG" id="mbah:HYN46_16385"/>
<dbReference type="AlphaFoldDB" id="A0A345PAG5"/>
<dbReference type="EMBL" id="CP031222">
    <property type="protein sequence ID" value="AXI04274.1"/>
    <property type="molecule type" value="Genomic_DNA"/>
</dbReference>
<dbReference type="InterPro" id="IPR016166">
    <property type="entry name" value="FAD-bd_PCMH"/>
</dbReference>
<keyword evidence="1" id="KW-0285">Flavoprotein</keyword>
<evidence type="ECO:0000259" key="2">
    <source>
        <dbReference type="PROSITE" id="PS51387"/>
    </source>
</evidence>
<gene>
    <name evidence="3" type="ORF">HYN46_16385</name>
</gene>
<dbReference type="PROSITE" id="PS51387">
    <property type="entry name" value="FAD_PCMH"/>
    <property type="match status" value="1"/>
</dbReference>